<accession>A0A2K2FET2</accession>
<sequence>MEMKIMKTLETERLILRPFEESDFEAVHAYASVAENIQYMLWGPNDESQTRAFISQAIAQSRENPCRNYQYAAVLKSSQKLIGGCNLAMIDDDQAEIGWILHRDYWKQGFGTEMGKRIVEFGFRDLGLRRIIAHCDTENYGSYRVMERIGMRREGCFIEARPASKFSEKKYGDEYLYAILKDEWEVLQEISYYNSLPVIFDGFIEIPELTDGEIELYCVGKKPAIPEKKWVPAYDFEIRQGGSRVGEISLRIGYTDGLYYGGQIGYGVDEQHRGHGYAEKACRLLVPVIRAHGMKKVLITNNHTNIASKRTCEKLGAKLIRVARLPEWHDLYKEGQRYVNIFEWDTGA</sequence>
<keyword evidence="3" id="KW-1185">Reference proteome</keyword>
<gene>
    <name evidence="2" type="ORF">CDQ84_09250</name>
</gene>
<dbReference type="InterPro" id="IPR051531">
    <property type="entry name" value="N-acetyltransferase"/>
</dbReference>
<comment type="caution">
    <text evidence="2">The sequence shown here is derived from an EMBL/GenBank/DDBJ whole genome shotgun (WGS) entry which is preliminary data.</text>
</comment>
<dbReference type="PROSITE" id="PS51186">
    <property type="entry name" value="GNAT"/>
    <property type="match status" value="2"/>
</dbReference>
<evidence type="ECO:0000313" key="3">
    <source>
        <dbReference type="Proteomes" id="UP000236151"/>
    </source>
</evidence>
<dbReference type="KEGG" id="cthd:CDO33_02015"/>
<dbReference type="InterPro" id="IPR016181">
    <property type="entry name" value="Acyl_CoA_acyltransferase"/>
</dbReference>
<evidence type="ECO:0000259" key="1">
    <source>
        <dbReference type="PROSITE" id="PS51186"/>
    </source>
</evidence>
<evidence type="ECO:0000313" key="2">
    <source>
        <dbReference type="EMBL" id="PNT99267.1"/>
    </source>
</evidence>
<dbReference type="Proteomes" id="UP000236151">
    <property type="component" value="Unassembled WGS sequence"/>
</dbReference>
<feature type="domain" description="N-acetyltransferase" evidence="1">
    <location>
        <begin position="14"/>
        <end position="173"/>
    </location>
</feature>
<dbReference type="PANTHER" id="PTHR43792:SF5">
    <property type="entry name" value="RIBOSOMAL-PROTEIN-SERINE ACETYLTRANSFERASE"/>
    <property type="match status" value="1"/>
</dbReference>
<name>A0A2K2FET2_9CLOT</name>
<dbReference type="GO" id="GO:0016747">
    <property type="term" value="F:acyltransferase activity, transferring groups other than amino-acyl groups"/>
    <property type="evidence" value="ECO:0007669"/>
    <property type="project" value="InterPro"/>
</dbReference>
<feature type="domain" description="N-acetyltransferase" evidence="1">
    <location>
        <begin position="204"/>
        <end position="338"/>
    </location>
</feature>
<dbReference type="PANTHER" id="PTHR43792">
    <property type="entry name" value="GNAT FAMILY, PUTATIVE (AFU_ORTHOLOGUE AFUA_3G00765)-RELATED-RELATED"/>
    <property type="match status" value="1"/>
</dbReference>
<protein>
    <recommendedName>
        <fullName evidence="1">N-acetyltransferase domain-containing protein</fullName>
    </recommendedName>
</protein>
<dbReference type="Gene3D" id="3.40.630.30">
    <property type="match status" value="2"/>
</dbReference>
<dbReference type="SUPFAM" id="SSF55729">
    <property type="entry name" value="Acyl-CoA N-acyltransferases (Nat)"/>
    <property type="match status" value="2"/>
</dbReference>
<reference evidence="2 3" key="1">
    <citation type="submission" date="2017-06" db="EMBL/GenBank/DDBJ databases">
        <title>Investigating the central metabolism of Clostridium thermosuccinogenes.</title>
        <authorList>
            <person name="Koendjbiharie J.G."/>
            <person name="van Kranenburg R."/>
        </authorList>
    </citation>
    <scope>NUCLEOTIDE SEQUENCE [LARGE SCALE GENOMIC DNA]</scope>
    <source>
        <strain evidence="2 3">DSM 5806</strain>
    </source>
</reference>
<dbReference type="InterPro" id="IPR000182">
    <property type="entry name" value="GNAT_dom"/>
</dbReference>
<dbReference type="AlphaFoldDB" id="A0A2K2FET2"/>
<organism evidence="2 3">
    <name type="scientific">Clostridium thermosuccinogenes</name>
    <dbReference type="NCBI Taxonomy" id="84032"/>
    <lineage>
        <taxon>Bacteria</taxon>
        <taxon>Bacillati</taxon>
        <taxon>Bacillota</taxon>
        <taxon>Clostridia</taxon>
        <taxon>Eubacteriales</taxon>
        <taxon>Clostridiaceae</taxon>
        <taxon>Clostridium</taxon>
    </lineage>
</organism>
<proteinExistence type="predicted"/>
<dbReference type="Pfam" id="PF13302">
    <property type="entry name" value="Acetyltransf_3"/>
    <property type="match status" value="2"/>
</dbReference>
<dbReference type="EMBL" id="NIOJ01000020">
    <property type="protein sequence ID" value="PNT99267.1"/>
    <property type="molecule type" value="Genomic_DNA"/>
</dbReference>